<evidence type="ECO:0000256" key="1">
    <source>
        <dbReference type="SAM" id="Phobius"/>
    </source>
</evidence>
<proteinExistence type="predicted"/>
<reference evidence="2" key="1">
    <citation type="submission" date="2017-08" db="EMBL/GenBank/DDBJ databases">
        <title>Genomes of multiple Clavibacter strains from different subspecies.</title>
        <authorList>
            <person name="Yuan X.-K."/>
            <person name="Li X.-S."/>
            <person name="Nie J."/>
            <person name="De Boer S.H."/>
        </authorList>
    </citation>
    <scope>NUCLEOTIDE SEQUENCE [LARGE SCALE GENOMIC DNA]</scope>
    <source>
        <strain evidence="2">ATCC 33566</strain>
    </source>
</reference>
<protein>
    <submittedName>
        <fullName evidence="2">Uncharacterized protein</fullName>
    </submittedName>
</protein>
<evidence type="ECO:0000313" key="2">
    <source>
        <dbReference type="EMBL" id="OQJ62177.1"/>
    </source>
</evidence>
<sequence>MASTPALHRTPTGALVVWGATVGAGVALVLPILMAMGIAIRVTALGTEPEGGLWFVAVIAIEALVAAVAYAVLGTLTGLLAAAAHALGLRRGIRVAVGGATAVAGVVIATTTAVLVTLVFGLGPLEAAGAGILAGAIAAGATCAVCLRRRTRERRTSDAAVPLAERAPL</sequence>
<dbReference type="AlphaFoldDB" id="A0A225C5D1"/>
<name>A0A225C5D1_9MICO</name>
<evidence type="ECO:0000313" key="3">
    <source>
        <dbReference type="Proteomes" id="UP000215316"/>
    </source>
</evidence>
<keyword evidence="1" id="KW-0472">Membrane</keyword>
<gene>
    <name evidence="2" type="ORF">B5P24_03685</name>
</gene>
<organism evidence="2 3">
    <name type="scientific">Clavibacter tessellarius</name>
    <dbReference type="NCBI Taxonomy" id="31965"/>
    <lineage>
        <taxon>Bacteria</taxon>
        <taxon>Bacillati</taxon>
        <taxon>Actinomycetota</taxon>
        <taxon>Actinomycetes</taxon>
        <taxon>Micrococcales</taxon>
        <taxon>Microbacteriaceae</taxon>
        <taxon>Clavibacter</taxon>
    </lineage>
</organism>
<feature type="transmembrane region" description="Helical" evidence="1">
    <location>
        <begin position="95"/>
        <end position="121"/>
    </location>
</feature>
<accession>A0A225C5D1</accession>
<feature type="transmembrane region" description="Helical" evidence="1">
    <location>
        <begin position="52"/>
        <end position="83"/>
    </location>
</feature>
<keyword evidence="1" id="KW-0812">Transmembrane</keyword>
<feature type="transmembrane region" description="Helical" evidence="1">
    <location>
        <begin position="12"/>
        <end position="40"/>
    </location>
</feature>
<dbReference type="Proteomes" id="UP000215316">
    <property type="component" value="Unassembled WGS sequence"/>
</dbReference>
<keyword evidence="3" id="KW-1185">Reference proteome</keyword>
<dbReference type="RefSeq" id="WP_094126562.1">
    <property type="nucleotide sequence ID" value="NZ_CP040788.1"/>
</dbReference>
<keyword evidence="1" id="KW-1133">Transmembrane helix</keyword>
<dbReference type="EMBL" id="MZMQ01000001">
    <property type="protein sequence ID" value="OQJ62177.1"/>
    <property type="molecule type" value="Genomic_DNA"/>
</dbReference>
<feature type="transmembrane region" description="Helical" evidence="1">
    <location>
        <begin position="127"/>
        <end position="147"/>
    </location>
</feature>
<comment type="caution">
    <text evidence="2">The sequence shown here is derived from an EMBL/GenBank/DDBJ whole genome shotgun (WGS) entry which is preliminary data.</text>
</comment>